<dbReference type="AlphaFoldDB" id="A0A4R0YU25"/>
<comment type="function">
    <text evidence="8">Part of the ABC transporter complex CysAWTP (TC 3.A.1.6.1) involved in sulfate/thiosulfate import. Probably responsible for the translocation of the substrate across the membrane.</text>
</comment>
<evidence type="ECO:0000256" key="4">
    <source>
        <dbReference type="ARBA" id="ARBA00022692"/>
    </source>
</evidence>
<keyword evidence="12" id="KW-1185">Reference proteome</keyword>
<dbReference type="SUPFAM" id="SSF161098">
    <property type="entry name" value="MetI-like"/>
    <property type="match status" value="1"/>
</dbReference>
<comment type="subunit">
    <text evidence="2">The complex is composed of two ATP-binding proteins (CysA), two transmembrane proteins (CysT and CysW) and a solute-binding protein (CysP).</text>
</comment>
<evidence type="ECO:0000256" key="6">
    <source>
        <dbReference type="ARBA" id="ARBA00023032"/>
    </source>
</evidence>
<dbReference type="PROSITE" id="PS50928">
    <property type="entry name" value="ABC_TM1"/>
    <property type="match status" value="1"/>
</dbReference>
<evidence type="ECO:0000313" key="11">
    <source>
        <dbReference type="EMBL" id="TCI12903.1"/>
    </source>
</evidence>
<dbReference type="Pfam" id="PF00528">
    <property type="entry name" value="BPD_transp_1"/>
    <property type="match status" value="1"/>
</dbReference>
<feature type="transmembrane region" description="Helical" evidence="9">
    <location>
        <begin position="95"/>
        <end position="117"/>
    </location>
</feature>
<proteinExistence type="inferred from homology"/>
<keyword evidence="4 9" id="KW-0812">Transmembrane</keyword>
<evidence type="ECO:0000259" key="10">
    <source>
        <dbReference type="PROSITE" id="PS50928"/>
    </source>
</evidence>
<feature type="transmembrane region" description="Helical" evidence="9">
    <location>
        <begin position="54"/>
        <end position="83"/>
    </location>
</feature>
<dbReference type="Proteomes" id="UP000291822">
    <property type="component" value="Unassembled WGS sequence"/>
</dbReference>
<comment type="similarity">
    <text evidence="9">Belongs to the binding-protein-dependent transport system permease family. CysTW subfamily.</text>
</comment>
<dbReference type="InterPro" id="IPR035906">
    <property type="entry name" value="MetI-like_sf"/>
</dbReference>
<keyword evidence="7 9" id="KW-0472">Membrane</keyword>
<dbReference type="PANTHER" id="PTHR30406">
    <property type="entry name" value="SULFATE TRANSPORT SYSTEM PERMEASE PROTEIN"/>
    <property type="match status" value="1"/>
</dbReference>
<dbReference type="FunFam" id="1.10.3720.10:FF:000004">
    <property type="entry name" value="Sulfate transport system permease protein CysT"/>
    <property type="match status" value="1"/>
</dbReference>
<dbReference type="RefSeq" id="WP_131150315.1">
    <property type="nucleotide sequence ID" value="NZ_SJTG01000001.1"/>
</dbReference>
<gene>
    <name evidence="11" type="primary">cysT</name>
    <name evidence="11" type="ORF">EZM97_06190</name>
</gene>
<evidence type="ECO:0000256" key="5">
    <source>
        <dbReference type="ARBA" id="ARBA00022989"/>
    </source>
</evidence>
<comment type="function">
    <text evidence="9">Part of the ABC transporter complex (TC 3.A.1.6.1) involved in sulfate/thiosulfate import.</text>
</comment>
<dbReference type="InterPro" id="IPR011865">
    <property type="entry name" value="CysT_permease"/>
</dbReference>
<sequence>MNRRHTLPGFGLSLGVTISWLSLIVLLPLAALAFRVAEQPWDAWWGLLRQRRVLLALQLSFGGAVLAAFIDVVLGMLLAWVLVRYRFPWRRLCDALIDLPFALPTAVAGIALTALYVPDGWLGRWLAVLGVQVAYTRLGVLMAMVFVGLPFAVRTLQPVLESLEADVEEAAWTLGASRWQRFHRVVLPVLTPALLTGFAMALARAVGEYGSVIFISGNLPMRTEIVPLLIVQKIDGGGDIAPAAMLGACMLLLSLLALLSVHGLQRWSGRWREVR</sequence>
<dbReference type="PANTHER" id="PTHR30406:SF8">
    <property type="entry name" value="SULFATE TRANSPORT SYSTEM PERMEASE PROTEIN CYST"/>
    <property type="match status" value="1"/>
</dbReference>
<organism evidence="11 12">
    <name type="scientific">Dyella soli</name>
    <dbReference type="NCBI Taxonomy" id="522319"/>
    <lineage>
        <taxon>Bacteria</taxon>
        <taxon>Pseudomonadati</taxon>
        <taxon>Pseudomonadota</taxon>
        <taxon>Gammaproteobacteria</taxon>
        <taxon>Lysobacterales</taxon>
        <taxon>Rhodanobacteraceae</taxon>
        <taxon>Dyella</taxon>
    </lineage>
</organism>
<dbReference type="NCBIfam" id="TIGR00969">
    <property type="entry name" value="3a0106s02"/>
    <property type="match status" value="1"/>
</dbReference>
<feature type="transmembrane region" description="Helical" evidence="9">
    <location>
        <begin position="240"/>
        <end position="261"/>
    </location>
</feature>
<evidence type="ECO:0000256" key="8">
    <source>
        <dbReference type="ARBA" id="ARBA00025323"/>
    </source>
</evidence>
<feature type="transmembrane region" description="Helical" evidence="9">
    <location>
        <begin position="129"/>
        <end position="153"/>
    </location>
</feature>
<keyword evidence="3 9" id="KW-0813">Transport</keyword>
<protein>
    <recommendedName>
        <fullName evidence="9">Sulfate transport system permease protein CysT</fullName>
    </recommendedName>
</protein>
<feature type="transmembrane region" description="Helical" evidence="9">
    <location>
        <begin position="12"/>
        <end position="34"/>
    </location>
</feature>
<dbReference type="GO" id="GO:0005886">
    <property type="term" value="C:plasma membrane"/>
    <property type="evidence" value="ECO:0007669"/>
    <property type="project" value="UniProtKB-SubCell"/>
</dbReference>
<dbReference type="Gene3D" id="1.10.3720.10">
    <property type="entry name" value="MetI-like"/>
    <property type="match status" value="1"/>
</dbReference>
<feature type="transmembrane region" description="Helical" evidence="9">
    <location>
        <begin position="185"/>
        <end position="206"/>
    </location>
</feature>
<dbReference type="NCBIfam" id="TIGR02139">
    <property type="entry name" value="permease_CysT"/>
    <property type="match status" value="1"/>
</dbReference>
<name>A0A4R0YU25_9GAMM</name>
<feature type="domain" description="ABC transmembrane type-1" evidence="10">
    <location>
        <begin position="57"/>
        <end position="262"/>
    </location>
</feature>
<comment type="subcellular location">
    <subcellularLocation>
        <location evidence="1">Cell membrane</location>
        <topology evidence="1">Multi-pass membrane protein</topology>
    </subcellularLocation>
</comment>
<dbReference type="InterPro" id="IPR005667">
    <property type="entry name" value="Sulph_transpt2"/>
</dbReference>
<reference evidence="11 12" key="1">
    <citation type="submission" date="2019-02" db="EMBL/GenBank/DDBJ databases">
        <title>Dyella amyloliquefaciens sp. nov., isolated from forest soil.</title>
        <authorList>
            <person name="Gao Z.-H."/>
            <person name="Qiu L.-H."/>
        </authorList>
    </citation>
    <scope>NUCLEOTIDE SEQUENCE [LARGE SCALE GENOMIC DNA]</scope>
    <source>
        <strain evidence="11 12">KACC 12747</strain>
    </source>
</reference>
<evidence type="ECO:0000256" key="9">
    <source>
        <dbReference type="RuleBase" id="RU366001"/>
    </source>
</evidence>
<evidence type="ECO:0000256" key="3">
    <source>
        <dbReference type="ARBA" id="ARBA00022448"/>
    </source>
</evidence>
<evidence type="ECO:0000256" key="7">
    <source>
        <dbReference type="ARBA" id="ARBA00023136"/>
    </source>
</evidence>
<dbReference type="EMBL" id="SJTG01000001">
    <property type="protein sequence ID" value="TCI12903.1"/>
    <property type="molecule type" value="Genomic_DNA"/>
</dbReference>
<keyword evidence="5 9" id="KW-1133">Transmembrane helix</keyword>
<dbReference type="CDD" id="cd06261">
    <property type="entry name" value="TM_PBP2"/>
    <property type="match status" value="1"/>
</dbReference>
<evidence type="ECO:0000256" key="2">
    <source>
        <dbReference type="ARBA" id="ARBA00011779"/>
    </source>
</evidence>
<keyword evidence="6 9" id="KW-0764">Sulfate transport</keyword>
<evidence type="ECO:0000313" key="12">
    <source>
        <dbReference type="Proteomes" id="UP000291822"/>
    </source>
</evidence>
<comment type="caution">
    <text evidence="9">Lacks conserved residue(s) required for the propagation of feature annotation.</text>
</comment>
<dbReference type="InterPro" id="IPR000515">
    <property type="entry name" value="MetI-like"/>
</dbReference>
<evidence type="ECO:0000256" key="1">
    <source>
        <dbReference type="ARBA" id="ARBA00004651"/>
    </source>
</evidence>
<accession>A0A4R0YU25</accession>
<dbReference type="GO" id="GO:0015419">
    <property type="term" value="F:ABC-type sulfate transporter activity"/>
    <property type="evidence" value="ECO:0007669"/>
    <property type="project" value="UniProtKB-UniRule"/>
</dbReference>
<comment type="caution">
    <text evidence="11">The sequence shown here is derived from an EMBL/GenBank/DDBJ whole genome shotgun (WGS) entry which is preliminary data.</text>
</comment>